<organism evidence="1 2">
    <name type="scientific">Apodemus speciosus</name>
    <name type="common">Large Japanese field mouse</name>
    <dbReference type="NCBI Taxonomy" id="105296"/>
    <lineage>
        <taxon>Eukaryota</taxon>
        <taxon>Metazoa</taxon>
        <taxon>Chordata</taxon>
        <taxon>Craniata</taxon>
        <taxon>Vertebrata</taxon>
        <taxon>Euteleostomi</taxon>
        <taxon>Mammalia</taxon>
        <taxon>Eutheria</taxon>
        <taxon>Euarchontoglires</taxon>
        <taxon>Glires</taxon>
        <taxon>Rodentia</taxon>
        <taxon>Myomorpha</taxon>
        <taxon>Muroidea</taxon>
        <taxon>Muridae</taxon>
        <taxon>Murinae</taxon>
        <taxon>Apodemus</taxon>
    </lineage>
</organism>
<accession>A0ABQ0EGI2</accession>
<dbReference type="Proteomes" id="UP001623349">
    <property type="component" value="Unassembled WGS sequence"/>
</dbReference>
<dbReference type="EMBL" id="BAAFST010000001">
    <property type="protein sequence ID" value="GAB1285916.1"/>
    <property type="molecule type" value="Genomic_DNA"/>
</dbReference>
<reference evidence="1 2" key="1">
    <citation type="submission" date="2024-08" db="EMBL/GenBank/DDBJ databases">
        <title>The draft genome of Apodemus speciosus.</title>
        <authorList>
            <person name="Nabeshima K."/>
            <person name="Suzuki S."/>
            <person name="Onuma M."/>
        </authorList>
    </citation>
    <scope>NUCLEOTIDE SEQUENCE [LARGE SCALE GENOMIC DNA]</scope>
    <source>
        <strain evidence="1">IB14-021</strain>
    </source>
</reference>
<comment type="caution">
    <text evidence="1">The sequence shown here is derived from an EMBL/GenBank/DDBJ whole genome shotgun (WGS) entry which is preliminary data.</text>
</comment>
<sequence length="116" mass="13801">MFLRKLDMILPEDPAIPLLGIYPEDSPARNKDICSTMFIAALFIIARNWKEPRCPSTEEWIQKMWYIYTMEYYSAIRNNEFMKFLEKWMELESIILSEITLSQKNIHGMHSLISGY</sequence>
<name>A0ABQ0EGI2_APOSI</name>
<proteinExistence type="predicted"/>
<evidence type="ECO:0000313" key="2">
    <source>
        <dbReference type="Proteomes" id="UP001623349"/>
    </source>
</evidence>
<evidence type="ECO:0000313" key="1">
    <source>
        <dbReference type="EMBL" id="GAB1285916.1"/>
    </source>
</evidence>
<gene>
    <name evidence="1" type="ORF">APTSU1_000114600</name>
</gene>
<keyword evidence="2" id="KW-1185">Reference proteome</keyword>
<protein>
    <submittedName>
        <fullName evidence="1">LINE-1 retrotransposable element ORF2 protein</fullName>
    </submittedName>
</protein>